<name>K0J6J9_AMPXN</name>
<evidence type="ECO:0000313" key="2">
    <source>
        <dbReference type="Proteomes" id="UP000006294"/>
    </source>
</evidence>
<dbReference type="AlphaFoldDB" id="K0J6J9"/>
<dbReference type="Gene3D" id="2.40.50.140">
    <property type="entry name" value="Nucleic acid-binding proteins"/>
    <property type="match status" value="1"/>
</dbReference>
<dbReference type="PROSITE" id="PS51257">
    <property type="entry name" value="PROKAR_LIPOPROTEIN"/>
    <property type="match status" value="1"/>
</dbReference>
<dbReference type="Pfam" id="PF11518">
    <property type="entry name" value="DUF3221"/>
    <property type="match status" value="1"/>
</dbReference>
<dbReference type="Proteomes" id="UP000006294">
    <property type="component" value="Chromosome"/>
</dbReference>
<dbReference type="HOGENOM" id="CLU_1544432_0_0_9"/>
<evidence type="ECO:0000313" key="1">
    <source>
        <dbReference type="EMBL" id="BAM46713.1"/>
    </source>
</evidence>
<dbReference type="eggNOG" id="ENOG5033DSG">
    <property type="taxonomic scope" value="Bacteria"/>
</dbReference>
<reference evidence="1 2" key="1">
    <citation type="submission" date="2011-01" db="EMBL/GenBank/DDBJ databases">
        <title>Whole genome sequence of Amphibacillus xylinus NBRC 15112.</title>
        <authorList>
            <person name="Nakazawa H."/>
            <person name="Katano Y."/>
            <person name="Nakamura S."/>
            <person name="Sasagawa M."/>
            <person name="Fukada J."/>
            <person name="Arai T."/>
            <person name="Sasakura N."/>
            <person name="Mochizuki D."/>
            <person name="Hosoyama A."/>
            <person name="Harada K."/>
            <person name="Horikawa H."/>
            <person name="Kato Y."/>
            <person name="Harada T."/>
            <person name="Sasaki K."/>
            <person name="Sekiguchi M."/>
            <person name="Hodoyama M."/>
            <person name="Nishiko R."/>
            <person name="Narita H."/>
            <person name="Hanamaki A."/>
            <person name="Hata C."/>
            <person name="Konno Y."/>
            <person name="Niimura Y."/>
            <person name="Yamazaki S."/>
            <person name="Fujita N."/>
        </authorList>
    </citation>
    <scope>NUCLEOTIDE SEQUENCE [LARGE SCALE GENOMIC DNA]</scope>
    <source>
        <strain evidence="2">ATCC 51415 / DSM 6626 / JCM 7361 / LMG 17667 / NBRC 15112 / Ep01</strain>
    </source>
</reference>
<protein>
    <recommendedName>
        <fullName evidence="3">DUF3221 domain-containing protein</fullName>
    </recommendedName>
</protein>
<dbReference type="InterPro" id="IPR021598">
    <property type="entry name" value="DUF3221"/>
</dbReference>
<dbReference type="EMBL" id="AP012050">
    <property type="protein sequence ID" value="BAM46713.1"/>
    <property type="molecule type" value="Genomic_DNA"/>
</dbReference>
<sequence>MSILRRIIYSTFILLLVVSLFGCQRGLDRDPDLTGYVVEIAENNILIASETPVDLSKNGGVSNYYDMVWFSNPPHDLSYGDKVNIWYDEIQDSYPSRSTIVEYTIIEDISPNGAKFSESEVLNKVLSQLNSKPSELFAVHETRYNSQNKTWQISLMEIWTQEILTIEYSELES</sequence>
<evidence type="ECO:0008006" key="3">
    <source>
        <dbReference type="Google" id="ProtNLM"/>
    </source>
</evidence>
<keyword evidence="2" id="KW-1185">Reference proteome</keyword>
<dbReference type="InterPro" id="IPR012340">
    <property type="entry name" value="NA-bd_OB-fold"/>
</dbReference>
<dbReference type="KEGG" id="axl:AXY_05810"/>
<accession>K0J6J9</accession>
<gene>
    <name evidence="1" type="ordered locus">AXY_05810</name>
</gene>
<organism evidence="1 2">
    <name type="scientific">Amphibacillus xylanus (strain ATCC 51415 / DSM 6626 / JCM 7361 / LMG 17667 / NBRC 15112 / Ep01)</name>
    <dbReference type="NCBI Taxonomy" id="698758"/>
    <lineage>
        <taxon>Bacteria</taxon>
        <taxon>Bacillati</taxon>
        <taxon>Bacillota</taxon>
        <taxon>Bacilli</taxon>
        <taxon>Bacillales</taxon>
        <taxon>Bacillaceae</taxon>
        <taxon>Amphibacillus</taxon>
    </lineage>
</organism>
<proteinExistence type="predicted"/>